<dbReference type="Gene3D" id="2.40.30.170">
    <property type="match status" value="1"/>
</dbReference>
<dbReference type="Pfam" id="PF25917">
    <property type="entry name" value="BSH_RND"/>
    <property type="match status" value="1"/>
</dbReference>
<dbReference type="RefSeq" id="WP_011737044.1">
    <property type="nucleotide sequence ID" value="NC_008609.1"/>
</dbReference>
<dbReference type="OrthoDB" id="9784484at2"/>
<proteinExistence type="inferred from homology"/>
<keyword evidence="9" id="KW-1185">Reference proteome</keyword>
<dbReference type="Proteomes" id="UP000006732">
    <property type="component" value="Chromosome"/>
</dbReference>
<evidence type="ECO:0000256" key="4">
    <source>
        <dbReference type="SAM" id="MobiDB-lite"/>
    </source>
</evidence>
<feature type="domain" description="Multidrug resistance protein MdtA-like barrel-sandwich hybrid" evidence="6">
    <location>
        <begin position="56"/>
        <end position="209"/>
    </location>
</feature>
<evidence type="ECO:0000259" key="6">
    <source>
        <dbReference type="Pfam" id="PF25917"/>
    </source>
</evidence>
<dbReference type="InterPro" id="IPR050465">
    <property type="entry name" value="UPF0194_transport"/>
</dbReference>
<protein>
    <submittedName>
        <fullName evidence="8">Efflux transporter, RND family, MFP subunit</fullName>
    </submittedName>
</protein>
<evidence type="ECO:0000313" key="8">
    <source>
        <dbReference type="EMBL" id="ABL00827.1"/>
    </source>
</evidence>
<evidence type="ECO:0000259" key="5">
    <source>
        <dbReference type="Pfam" id="PF25876"/>
    </source>
</evidence>
<accession>A1AU06</accession>
<dbReference type="InterPro" id="IPR006143">
    <property type="entry name" value="RND_pump_MFP"/>
</dbReference>
<dbReference type="AlphaFoldDB" id="A1AU06"/>
<comment type="subcellular location">
    <subcellularLocation>
        <location evidence="1">Cell envelope</location>
    </subcellularLocation>
</comment>
<dbReference type="GO" id="GO:0022857">
    <property type="term" value="F:transmembrane transporter activity"/>
    <property type="evidence" value="ECO:0007669"/>
    <property type="project" value="InterPro"/>
</dbReference>
<dbReference type="Pfam" id="PF25954">
    <property type="entry name" value="Beta-barrel_RND_2"/>
    <property type="match status" value="1"/>
</dbReference>
<dbReference type="GO" id="GO:0016020">
    <property type="term" value="C:membrane"/>
    <property type="evidence" value="ECO:0007669"/>
    <property type="project" value="InterPro"/>
</dbReference>
<gene>
    <name evidence="8" type="ordered locus">Ppro_3233</name>
</gene>
<dbReference type="PANTHER" id="PTHR32347:SF14">
    <property type="entry name" value="EFFLUX SYSTEM COMPONENT YKNX-RELATED"/>
    <property type="match status" value="1"/>
</dbReference>
<dbReference type="Gene3D" id="1.10.287.470">
    <property type="entry name" value="Helix hairpin bin"/>
    <property type="match status" value="1"/>
</dbReference>
<dbReference type="FunFam" id="2.40.30.170:FF:000010">
    <property type="entry name" value="Efflux RND transporter periplasmic adaptor subunit"/>
    <property type="match status" value="1"/>
</dbReference>
<dbReference type="HOGENOM" id="CLU_018816_14_1_7"/>
<dbReference type="SUPFAM" id="SSF111369">
    <property type="entry name" value="HlyD-like secretion proteins"/>
    <property type="match status" value="1"/>
</dbReference>
<evidence type="ECO:0000259" key="7">
    <source>
        <dbReference type="Pfam" id="PF25954"/>
    </source>
</evidence>
<comment type="similarity">
    <text evidence="2">Belongs to the membrane fusion protein (MFP) (TC 8.A.1) family.</text>
</comment>
<dbReference type="KEGG" id="ppd:Ppro_3233"/>
<feature type="domain" description="CusB-like beta-barrel" evidence="7">
    <location>
        <begin position="221"/>
        <end position="295"/>
    </location>
</feature>
<sequence>MRKTALIALALLLVAGIAISTYLRRAPEITYRTARIQRGTIVSGVSATGNVSAVTTVQVGTQVSGTIHKLYVDYNSPVKKGQPIAEIDPSLFRAAVEQSRGNNLVARANLQKARVVLVDAERTMKRNSTLLKEGVISQGDFDTAETAYQSARAAVEAAQGTVAQTEGALMQARTNLNYSIIRSPVDGIVISRAVDVGQTVAASFQTPTLFTIAQDLTKMQIEVSVDEADISSIRQSQTVTFSVDSYPEQSFRGRVTQIRNAPIITQNVVTYVVLVTVDNSDLKLKPGMTANVTIEVARKASVLRLPLAALRFRPRSATDAGTTPRPRNSTATRPPQQATGEQRVHILREGKPVAIGIRTGIADDSAIELTGGALKEGDLVVIEQIGGTGKKKANAAGGSPMGPRF</sequence>
<keyword evidence="3" id="KW-0175">Coiled coil</keyword>
<organism evidence="8 9">
    <name type="scientific">Pelobacter propionicus (strain DSM 2379 / NBRC 103807 / OttBd1)</name>
    <dbReference type="NCBI Taxonomy" id="338966"/>
    <lineage>
        <taxon>Bacteria</taxon>
        <taxon>Pseudomonadati</taxon>
        <taxon>Thermodesulfobacteriota</taxon>
        <taxon>Desulfuromonadia</taxon>
        <taxon>Desulfuromonadales</taxon>
        <taxon>Desulfuromonadaceae</taxon>
        <taxon>Pelobacter</taxon>
    </lineage>
</organism>
<dbReference type="InterPro" id="IPR058625">
    <property type="entry name" value="MdtA-like_BSH"/>
</dbReference>
<reference evidence="8 9" key="1">
    <citation type="submission" date="2006-10" db="EMBL/GenBank/DDBJ databases">
        <title>Complete sequence of chromosome of Pelobacter propionicus DSM 2379.</title>
        <authorList>
            <consortium name="US DOE Joint Genome Institute"/>
            <person name="Copeland A."/>
            <person name="Lucas S."/>
            <person name="Lapidus A."/>
            <person name="Barry K."/>
            <person name="Detter J.C."/>
            <person name="Glavina del Rio T."/>
            <person name="Hammon N."/>
            <person name="Israni S."/>
            <person name="Dalin E."/>
            <person name="Tice H."/>
            <person name="Pitluck S."/>
            <person name="Saunders E."/>
            <person name="Brettin T."/>
            <person name="Bruce D."/>
            <person name="Han C."/>
            <person name="Tapia R."/>
            <person name="Schmutz J."/>
            <person name="Larimer F."/>
            <person name="Land M."/>
            <person name="Hauser L."/>
            <person name="Kyrpides N."/>
            <person name="Kim E."/>
            <person name="Lovley D."/>
            <person name="Richardson P."/>
        </authorList>
    </citation>
    <scope>NUCLEOTIDE SEQUENCE [LARGE SCALE GENOMIC DNA]</scope>
    <source>
        <strain evidence="9">DSM 2379 / NBRC 103807 / OttBd1</strain>
    </source>
</reference>
<evidence type="ECO:0000256" key="2">
    <source>
        <dbReference type="ARBA" id="ARBA00009477"/>
    </source>
</evidence>
<feature type="compositionally biased region" description="Polar residues" evidence="4">
    <location>
        <begin position="319"/>
        <end position="340"/>
    </location>
</feature>
<dbReference type="GO" id="GO:0030313">
    <property type="term" value="C:cell envelope"/>
    <property type="evidence" value="ECO:0007669"/>
    <property type="project" value="UniProtKB-SubCell"/>
</dbReference>
<dbReference type="eggNOG" id="COG0845">
    <property type="taxonomic scope" value="Bacteria"/>
</dbReference>
<feature type="domain" description="Multidrug resistance protein MdtA-like alpha-helical hairpin" evidence="5">
    <location>
        <begin position="105"/>
        <end position="179"/>
    </location>
</feature>
<dbReference type="InterPro" id="IPR058792">
    <property type="entry name" value="Beta-barrel_RND_2"/>
</dbReference>
<name>A1AU06_PELPD</name>
<dbReference type="Pfam" id="PF25876">
    <property type="entry name" value="HH_MFP_RND"/>
    <property type="match status" value="1"/>
</dbReference>
<evidence type="ECO:0000313" key="9">
    <source>
        <dbReference type="Proteomes" id="UP000006732"/>
    </source>
</evidence>
<evidence type="ECO:0000256" key="1">
    <source>
        <dbReference type="ARBA" id="ARBA00004196"/>
    </source>
</evidence>
<dbReference type="InterPro" id="IPR058624">
    <property type="entry name" value="MdtA-like_HH"/>
</dbReference>
<dbReference type="STRING" id="338966.Ppro_3233"/>
<dbReference type="PANTHER" id="PTHR32347">
    <property type="entry name" value="EFFLUX SYSTEM COMPONENT YKNX-RELATED"/>
    <property type="match status" value="1"/>
</dbReference>
<dbReference type="NCBIfam" id="TIGR01730">
    <property type="entry name" value="RND_mfp"/>
    <property type="match status" value="1"/>
</dbReference>
<evidence type="ECO:0000256" key="3">
    <source>
        <dbReference type="ARBA" id="ARBA00023054"/>
    </source>
</evidence>
<feature type="region of interest" description="Disordered" evidence="4">
    <location>
        <begin position="314"/>
        <end position="342"/>
    </location>
</feature>
<dbReference type="EMBL" id="CP000482">
    <property type="protein sequence ID" value="ABL00827.1"/>
    <property type="molecule type" value="Genomic_DNA"/>
</dbReference>
<dbReference type="Gene3D" id="2.40.50.100">
    <property type="match status" value="1"/>
</dbReference>